<dbReference type="InterPro" id="IPR036250">
    <property type="entry name" value="AcylCo_DH-like_C"/>
</dbReference>
<evidence type="ECO:0000259" key="9">
    <source>
        <dbReference type="Pfam" id="PF02770"/>
    </source>
</evidence>
<evidence type="ECO:0000259" key="8">
    <source>
        <dbReference type="Pfam" id="PF00441"/>
    </source>
</evidence>
<dbReference type="GO" id="GO:0050660">
    <property type="term" value="F:flavin adenine dinucleotide binding"/>
    <property type="evidence" value="ECO:0007669"/>
    <property type="project" value="InterPro"/>
</dbReference>
<dbReference type="PANTHER" id="PTHR48083:SF13">
    <property type="entry name" value="ACYL-COA DEHYDROGENASE FAMILY MEMBER 11"/>
    <property type="match status" value="1"/>
</dbReference>
<evidence type="ECO:0000256" key="5">
    <source>
        <dbReference type="ARBA" id="ARBA00022827"/>
    </source>
</evidence>
<dbReference type="InterPro" id="IPR037069">
    <property type="entry name" value="AcylCoA_DH/ox_N_sf"/>
</dbReference>
<evidence type="ECO:0000256" key="4">
    <source>
        <dbReference type="ARBA" id="ARBA00022630"/>
    </source>
</evidence>
<dbReference type="Proteomes" id="UP000016930">
    <property type="component" value="Unassembled WGS sequence"/>
</dbReference>
<dbReference type="GO" id="GO:0033539">
    <property type="term" value="P:fatty acid beta-oxidation using acyl-CoA dehydrogenase"/>
    <property type="evidence" value="ECO:0007669"/>
    <property type="project" value="TreeGrafter"/>
</dbReference>
<sequence length="453" mass="49674">MADHPIVEYIGQAAWTMVEDKFTPYGKETLAKVIQFVNDEVLPASTLVHAQLPTDTATRWKTVIPIIAELKAKARAKGLWNLFLSKAHYPKHGVPLSNIEYALIAEVLGRGGHYASEVLNCSAPDTGNMEVLARYGSPEQQEKWLQPLLNGETRSAFAMTERFVASSDATNIRTTIRQEGNEIVINGHKWYISGAGDPRCALHLVLGKSDPNNSDKYRQQSIVIVPANAPGVKVIRPMQVFGYDDAPEGHCEIIYENVRVPVGNLVLGWGRGFEIIQGRLGPGRIHHCMRCVGAASSALDLMIQRVTDPGKKTFGKFLYEHGTVVAEIAKSRAEIDAARLLVLSAALQIDRHKAKGALKEIGIAKFVVPSMACKVVDRAIQAYGAEGVSQDTKLAAMYSGLRTLRLADGPDEVHIQQIGQRELKRAPALAKRTAEVKRKEKALLETHGVKSKL</sequence>
<dbReference type="InterPro" id="IPR006091">
    <property type="entry name" value="Acyl-CoA_Oxase/DH_mid-dom"/>
</dbReference>
<dbReference type="SUPFAM" id="SSF47203">
    <property type="entry name" value="Acyl-CoA dehydrogenase C-terminal domain-like"/>
    <property type="match status" value="1"/>
</dbReference>
<dbReference type="InterPro" id="IPR046373">
    <property type="entry name" value="Acyl-CoA_Oxase/DH_mid-dom_sf"/>
</dbReference>
<dbReference type="InterPro" id="IPR013786">
    <property type="entry name" value="AcylCoA_DH/ox_N"/>
</dbReference>
<evidence type="ECO:0000256" key="1">
    <source>
        <dbReference type="ARBA" id="ARBA00001974"/>
    </source>
</evidence>
<evidence type="ECO:0000313" key="11">
    <source>
        <dbReference type="EMBL" id="EMD41047.1"/>
    </source>
</evidence>
<feature type="domain" description="Acyl-CoA oxidase/dehydrogenase middle" evidence="9">
    <location>
        <begin position="156"/>
        <end position="258"/>
    </location>
</feature>
<dbReference type="EMBL" id="KB445792">
    <property type="protein sequence ID" value="EMD41047.1"/>
    <property type="molecule type" value="Genomic_DNA"/>
</dbReference>
<evidence type="ECO:0000313" key="12">
    <source>
        <dbReference type="Proteomes" id="UP000016930"/>
    </source>
</evidence>
<dbReference type="HOGENOM" id="CLU_018204_1_2_1"/>
<feature type="domain" description="Acyl-CoA dehydrogenase/oxidase C-terminal" evidence="8">
    <location>
        <begin position="270"/>
        <end position="421"/>
    </location>
</feature>
<comment type="similarity">
    <text evidence="2 7">Belongs to the acyl-CoA dehydrogenase family.</text>
</comment>
<comment type="subunit">
    <text evidence="3">Homodimer.</text>
</comment>
<gene>
    <name evidence="11" type="primary">CsMn36</name>
    <name evidence="11" type="ORF">CERSUDRAFT_91802</name>
</gene>
<dbReference type="InterPro" id="IPR009075">
    <property type="entry name" value="AcylCo_DH/oxidase_C"/>
</dbReference>
<accession>M2RRI2</accession>
<dbReference type="OrthoDB" id="434771at2759"/>
<dbReference type="Pfam" id="PF02771">
    <property type="entry name" value="Acyl-CoA_dh_N"/>
    <property type="match status" value="1"/>
</dbReference>
<proteinExistence type="inferred from homology"/>
<feature type="domain" description="Acyl-CoA dehydrogenase/oxidase N-terminal" evidence="10">
    <location>
        <begin position="63"/>
        <end position="152"/>
    </location>
</feature>
<dbReference type="InterPro" id="IPR009100">
    <property type="entry name" value="AcylCoA_DH/oxidase_NM_dom_sf"/>
</dbReference>
<evidence type="ECO:0000256" key="3">
    <source>
        <dbReference type="ARBA" id="ARBA00011738"/>
    </source>
</evidence>
<dbReference type="Gene3D" id="2.40.110.10">
    <property type="entry name" value="Butyryl-CoA Dehydrogenase, subunit A, domain 2"/>
    <property type="match status" value="1"/>
</dbReference>
<dbReference type="GO" id="GO:0005737">
    <property type="term" value="C:cytoplasm"/>
    <property type="evidence" value="ECO:0007669"/>
    <property type="project" value="TreeGrafter"/>
</dbReference>
<keyword evidence="6 7" id="KW-0560">Oxidoreductase</keyword>
<keyword evidence="12" id="KW-1185">Reference proteome</keyword>
<dbReference type="Pfam" id="PF00441">
    <property type="entry name" value="Acyl-CoA_dh_1"/>
    <property type="match status" value="1"/>
</dbReference>
<organism evidence="11 12">
    <name type="scientific">Ceriporiopsis subvermispora (strain B)</name>
    <name type="common">White-rot fungus</name>
    <name type="synonym">Gelatoporia subvermispora</name>
    <dbReference type="NCBI Taxonomy" id="914234"/>
    <lineage>
        <taxon>Eukaryota</taxon>
        <taxon>Fungi</taxon>
        <taxon>Dikarya</taxon>
        <taxon>Basidiomycota</taxon>
        <taxon>Agaricomycotina</taxon>
        <taxon>Agaricomycetes</taxon>
        <taxon>Polyporales</taxon>
        <taxon>Gelatoporiaceae</taxon>
        <taxon>Gelatoporia</taxon>
    </lineage>
</organism>
<dbReference type="Gene3D" id="1.10.540.10">
    <property type="entry name" value="Acyl-CoA dehydrogenase/oxidase, N-terminal domain"/>
    <property type="match status" value="1"/>
</dbReference>
<evidence type="ECO:0000256" key="7">
    <source>
        <dbReference type="RuleBase" id="RU362125"/>
    </source>
</evidence>
<evidence type="ECO:0000256" key="6">
    <source>
        <dbReference type="ARBA" id="ARBA00023002"/>
    </source>
</evidence>
<dbReference type="AlphaFoldDB" id="M2RRI2"/>
<dbReference type="GO" id="GO:0003995">
    <property type="term" value="F:acyl-CoA dehydrogenase activity"/>
    <property type="evidence" value="ECO:0007669"/>
    <property type="project" value="TreeGrafter"/>
</dbReference>
<dbReference type="Gene3D" id="1.20.140.10">
    <property type="entry name" value="Butyryl-CoA Dehydrogenase, subunit A, domain 3"/>
    <property type="match status" value="1"/>
</dbReference>
<name>M2RRI2_CERS8</name>
<keyword evidence="4 7" id="KW-0285">Flavoprotein</keyword>
<dbReference type="FunFam" id="2.40.110.10:FF:000002">
    <property type="entry name" value="Acyl-CoA dehydrogenase fadE12"/>
    <property type="match status" value="1"/>
</dbReference>
<dbReference type="PANTHER" id="PTHR48083">
    <property type="entry name" value="MEDIUM-CHAIN SPECIFIC ACYL-COA DEHYDROGENASE, MITOCHONDRIAL-RELATED"/>
    <property type="match status" value="1"/>
</dbReference>
<dbReference type="SUPFAM" id="SSF56645">
    <property type="entry name" value="Acyl-CoA dehydrogenase NM domain-like"/>
    <property type="match status" value="1"/>
</dbReference>
<protein>
    <submittedName>
        <fullName evidence="11">CsMn36</fullName>
    </submittedName>
</protein>
<dbReference type="InterPro" id="IPR050741">
    <property type="entry name" value="Acyl-CoA_dehydrogenase"/>
</dbReference>
<comment type="cofactor">
    <cofactor evidence="1 7">
        <name>FAD</name>
        <dbReference type="ChEBI" id="CHEBI:57692"/>
    </cofactor>
</comment>
<keyword evidence="5 7" id="KW-0274">FAD</keyword>
<reference evidence="11 12" key="1">
    <citation type="journal article" date="2012" name="Proc. Natl. Acad. Sci. U.S.A.">
        <title>Comparative genomics of Ceriporiopsis subvermispora and Phanerochaete chrysosporium provide insight into selective ligninolysis.</title>
        <authorList>
            <person name="Fernandez-Fueyo E."/>
            <person name="Ruiz-Duenas F.J."/>
            <person name="Ferreira P."/>
            <person name="Floudas D."/>
            <person name="Hibbett D.S."/>
            <person name="Canessa P."/>
            <person name="Larrondo L.F."/>
            <person name="James T.Y."/>
            <person name="Seelenfreund D."/>
            <person name="Lobos S."/>
            <person name="Polanco R."/>
            <person name="Tello M."/>
            <person name="Honda Y."/>
            <person name="Watanabe T."/>
            <person name="Watanabe T."/>
            <person name="Ryu J.S."/>
            <person name="Kubicek C.P."/>
            <person name="Schmoll M."/>
            <person name="Gaskell J."/>
            <person name="Hammel K.E."/>
            <person name="St John F.J."/>
            <person name="Vanden Wymelenberg A."/>
            <person name="Sabat G."/>
            <person name="Splinter BonDurant S."/>
            <person name="Syed K."/>
            <person name="Yadav J.S."/>
            <person name="Doddapaneni H."/>
            <person name="Subramanian V."/>
            <person name="Lavin J.L."/>
            <person name="Oguiza J.A."/>
            <person name="Perez G."/>
            <person name="Pisabarro A.G."/>
            <person name="Ramirez L."/>
            <person name="Santoyo F."/>
            <person name="Master E."/>
            <person name="Coutinho P.M."/>
            <person name="Henrissat B."/>
            <person name="Lombard V."/>
            <person name="Magnuson J.K."/>
            <person name="Kuees U."/>
            <person name="Hori C."/>
            <person name="Igarashi K."/>
            <person name="Samejima M."/>
            <person name="Held B.W."/>
            <person name="Barry K.W."/>
            <person name="LaButti K.M."/>
            <person name="Lapidus A."/>
            <person name="Lindquist E.A."/>
            <person name="Lucas S.M."/>
            <person name="Riley R."/>
            <person name="Salamov A.A."/>
            <person name="Hoffmeister D."/>
            <person name="Schwenk D."/>
            <person name="Hadar Y."/>
            <person name="Yarden O."/>
            <person name="de Vries R.P."/>
            <person name="Wiebenga A."/>
            <person name="Stenlid J."/>
            <person name="Eastwood D."/>
            <person name="Grigoriev I.V."/>
            <person name="Berka R.M."/>
            <person name="Blanchette R.A."/>
            <person name="Kersten P."/>
            <person name="Martinez A.T."/>
            <person name="Vicuna R."/>
            <person name="Cullen D."/>
        </authorList>
    </citation>
    <scope>NUCLEOTIDE SEQUENCE [LARGE SCALE GENOMIC DNA]</scope>
    <source>
        <strain evidence="11 12">B</strain>
    </source>
</reference>
<evidence type="ECO:0000259" key="10">
    <source>
        <dbReference type="Pfam" id="PF02771"/>
    </source>
</evidence>
<dbReference type="STRING" id="914234.M2RRI2"/>
<evidence type="ECO:0000256" key="2">
    <source>
        <dbReference type="ARBA" id="ARBA00009347"/>
    </source>
</evidence>
<dbReference type="Pfam" id="PF02770">
    <property type="entry name" value="Acyl-CoA_dh_M"/>
    <property type="match status" value="1"/>
</dbReference>
<dbReference type="SMR" id="M2RRI2"/>